<reference evidence="1 2" key="1">
    <citation type="submission" date="2024-01" db="EMBL/GenBank/DDBJ databases">
        <title>The genomes of 5 underutilized Papilionoideae crops provide insights into root nodulation and disease resistanc.</title>
        <authorList>
            <person name="Jiang F."/>
        </authorList>
    </citation>
    <scope>NUCLEOTIDE SEQUENCE [LARGE SCALE GENOMIC DNA]</scope>
    <source>
        <strain evidence="1">JINMINGXINNONG_FW02</strain>
        <tissue evidence="1">Leaves</tissue>
    </source>
</reference>
<dbReference type="Proteomes" id="UP001374584">
    <property type="component" value="Unassembled WGS sequence"/>
</dbReference>
<accession>A0AAN9NAV3</accession>
<proteinExistence type="predicted"/>
<keyword evidence="2" id="KW-1185">Reference proteome</keyword>
<gene>
    <name evidence="1" type="ORF">VNO80_08510</name>
</gene>
<dbReference type="EMBL" id="JAYMYR010000004">
    <property type="protein sequence ID" value="KAK7366518.1"/>
    <property type="molecule type" value="Genomic_DNA"/>
</dbReference>
<comment type="caution">
    <text evidence="1">The sequence shown here is derived from an EMBL/GenBank/DDBJ whole genome shotgun (WGS) entry which is preliminary data.</text>
</comment>
<evidence type="ECO:0000313" key="2">
    <source>
        <dbReference type="Proteomes" id="UP001374584"/>
    </source>
</evidence>
<evidence type="ECO:0000313" key="1">
    <source>
        <dbReference type="EMBL" id="KAK7366518.1"/>
    </source>
</evidence>
<protein>
    <submittedName>
        <fullName evidence="1">Uncharacterized protein</fullName>
    </submittedName>
</protein>
<sequence>MSLCYYPPDISVDYPFPSSIVSPEFADLSSSISPFPSSISHLPLETAAEVFHSAPSLRFNFGCDNGEG</sequence>
<organism evidence="1 2">
    <name type="scientific">Phaseolus coccineus</name>
    <name type="common">Scarlet runner bean</name>
    <name type="synonym">Phaseolus multiflorus</name>
    <dbReference type="NCBI Taxonomy" id="3886"/>
    <lineage>
        <taxon>Eukaryota</taxon>
        <taxon>Viridiplantae</taxon>
        <taxon>Streptophyta</taxon>
        <taxon>Embryophyta</taxon>
        <taxon>Tracheophyta</taxon>
        <taxon>Spermatophyta</taxon>
        <taxon>Magnoliopsida</taxon>
        <taxon>eudicotyledons</taxon>
        <taxon>Gunneridae</taxon>
        <taxon>Pentapetalae</taxon>
        <taxon>rosids</taxon>
        <taxon>fabids</taxon>
        <taxon>Fabales</taxon>
        <taxon>Fabaceae</taxon>
        <taxon>Papilionoideae</taxon>
        <taxon>50 kb inversion clade</taxon>
        <taxon>NPAAA clade</taxon>
        <taxon>indigoferoid/millettioid clade</taxon>
        <taxon>Phaseoleae</taxon>
        <taxon>Phaseolus</taxon>
    </lineage>
</organism>
<name>A0AAN9NAV3_PHACN</name>
<dbReference type="AlphaFoldDB" id="A0AAN9NAV3"/>